<dbReference type="OrthoDB" id="5770735at2"/>
<sequence length="223" mass="25280">MKVLLLTLITAFTSLLSMANSAPEEITALDAGYMGVHGMVLMNISSTIFAYHLPLYHKPHDVQLMYKLKVQDLALVQLVRDNKMVTIKPKPFNLQRLMRGENIALSADVYLGHFERDGSLVYEDMTLHFAEQVYMRKLDDIAPASNVQAYDAVTLQNSGQIFIHQLQAPPSFDHLIYINVQAGCARQFNTSTAVPSEQELQYKFINCGSMKPLYYESQDFTQH</sequence>
<evidence type="ECO:0000313" key="3">
    <source>
        <dbReference type="Proteomes" id="UP000199297"/>
    </source>
</evidence>
<reference evidence="3" key="1">
    <citation type="submission" date="2016-10" db="EMBL/GenBank/DDBJ databases">
        <authorList>
            <person name="Varghese N."/>
            <person name="Submissions S."/>
        </authorList>
    </citation>
    <scope>NUCLEOTIDE SEQUENCE [LARGE SCALE GENOMIC DNA]</scope>
    <source>
        <strain evidence="3">CGMCC 1.9127</strain>
    </source>
</reference>
<keyword evidence="3" id="KW-1185">Reference proteome</keyword>
<feature type="signal peptide" evidence="1">
    <location>
        <begin position="1"/>
        <end position="19"/>
    </location>
</feature>
<keyword evidence="1" id="KW-0732">Signal</keyword>
<feature type="chain" id="PRO_5011748861" evidence="1">
    <location>
        <begin position="20"/>
        <end position="223"/>
    </location>
</feature>
<organism evidence="2 3">
    <name type="scientific">Colwellia chukchiensis</name>
    <dbReference type="NCBI Taxonomy" id="641665"/>
    <lineage>
        <taxon>Bacteria</taxon>
        <taxon>Pseudomonadati</taxon>
        <taxon>Pseudomonadota</taxon>
        <taxon>Gammaproteobacteria</taxon>
        <taxon>Alteromonadales</taxon>
        <taxon>Colwelliaceae</taxon>
        <taxon>Colwellia</taxon>
    </lineage>
</organism>
<dbReference type="STRING" id="641665.GCA_002104455_00403"/>
<accession>A0A1H7GTF7</accession>
<evidence type="ECO:0000256" key="1">
    <source>
        <dbReference type="SAM" id="SignalP"/>
    </source>
</evidence>
<evidence type="ECO:0000313" key="2">
    <source>
        <dbReference type="EMBL" id="SEK41446.1"/>
    </source>
</evidence>
<protein>
    <submittedName>
        <fullName evidence="2">Uncharacterized protein</fullName>
    </submittedName>
</protein>
<dbReference type="AlphaFoldDB" id="A0A1H7GTF7"/>
<dbReference type="EMBL" id="FOBI01000001">
    <property type="protein sequence ID" value="SEK41446.1"/>
    <property type="molecule type" value="Genomic_DNA"/>
</dbReference>
<name>A0A1H7GTF7_9GAMM</name>
<gene>
    <name evidence="2" type="ORF">SAMN05216262_101302</name>
</gene>
<proteinExistence type="predicted"/>
<dbReference type="Proteomes" id="UP000199297">
    <property type="component" value="Unassembled WGS sequence"/>
</dbReference>
<dbReference type="RefSeq" id="WP_085282716.1">
    <property type="nucleotide sequence ID" value="NZ_FOBI01000001.1"/>
</dbReference>